<feature type="region of interest" description="Disordered" evidence="5">
    <location>
        <begin position="1"/>
        <end position="22"/>
    </location>
</feature>
<dbReference type="Proteomes" id="UP000076335">
    <property type="component" value="Unassembled WGS sequence"/>
</dbReference>
<dbReference type="PROSITE" id="PS01124">
    <property type="entry name" value="HTH_ARAC_FAMILY_2"/>
    <property type="match status" value="1"/>
</dbReference>
<dbReference type="SMART" id="SM00342">
    <property type="entry name" value="HTH_ARAC"/>
    <property type="match status" value="1"/>
</dbReference>
<dbReference type="EMBL" id="LPVY01000002">
    <property type="protein sequence ID" value="KZB69129.1"/>
    <property type="molecule type" value="Genomic_DNA"/>
</dbReference>
<evidence type="ECO:0000256" key="5">
    <source>
        <dbReference type="SAM" id="MobiDB-lite"/>
    </source>
</evidence>
<evidence type="ECO:0000256" key="2">
    <source>
        <dbReference type="ARBA" id="ARBA00023015"/>
    </source>
</evidence>
<keyword evidence="2" id="KW-0805">Transcription regulation</keyword>
<dbReference type="InterPro" id="IPR013096">
    <property type="entry name" value="Cupin_2"/>
</dbReference>
<dbReference type="SUPFAM" id="SSF51182">
    <property type="entry name" value="RmlC-like cupins"/>
    <property type="match status" value="1"/>
</dbReference>
<dbReference type="RefSeq" id="WP_062948186.1">
    <property type="nucleotide sequence ID" value="NZ_LPVY01000002.1"/>
</dbReference>
<evidence type="ECO:0000313" key="8">
    <source>
        <dbReference type="Proteomes" id="UP000076335"/>
    </source>
</evidence>
<dbReference type="OrthoDB" id="9804543at2"/>
<dbReference type="FunFam" id="1.10.10.60:FF:000132">
    <property type="entry name" value="AraC family transcriptional regulator"/>
    <property type="match status" value="1"/>
</dbReference>
<feature type="domain" description="HTH araC/xylS-type" evidence="6">
    <location>
        <begin position="167"/>
        <end position="263"/>
    </location>
</feature>
<evidence type="ECO:0000256" key="1">
    <source>
        <dbReference type="ARBA" id="ARBA00022491"/>
    </source>
</evidence>
<dbReference type="InterPro" id="IPR020449">
    <property type="entry name" value="Tscrpt_reg_AraC-type_HTH"/>
</dbReference>
<gene>
    <name evidence="7" type="ORF">AUP42_09580</name>
</gene>
<keyword evidence="3" id="KW-0238">DNA-binding</keyword>
<reference evidence="7 8" key="1">
    <citation type="submission" date="2015-12" db="EMBL/GenBank/DDBJ databases">
        <title>Genome sequence of Thalassospira lucentensis MCCC 1A02072.</title>
        <authorList>
            <person name="Lu L."/>
            <person name="Lai Q."/>
            <person name="Shao Z."/>
            <person name="Qian P."/>
        </authorList>
    </citation>
    <scope>NUCLEOTIDE SEQUENCE [LARGE SCALE GENOMIC DNA]</scope>
    <source>
        <strain evidence="7 8">MCCC 1A02072</strain>
    </source>
</reference>
<keyword evidence="1" id="KW-0678">Repressor</keyword>
<dbReference type="InterPro" id="IPR018062">
    <property type="entry name" value="HTH_AraC-typ_CS"/>
</dbReference>
<dbReference type="AlphaFoldDB" id="A0A154LAS7"/>
<comment type="caution">
    <text evidence="7">The sequence shown here is derived from an EMBL/GenBank/DDBJ whole genome shotgun (WGS) entry which is preliminary data.</text>
</comment>
<keyword evidence="4" id="KW-0804">Transcription</keyword>
<accession>A0A154LAS7</accession>
<dbReference type="GO" id="GO:0043565">
    <property type="term" value="F:sequence-specific DNA binding"/>
    <property type="evidence" value="ECO:0007669"/>
    <property type="project" value="InterPro"/>
</dbReference>
<dbReference type="Pfam" id="PF12833">
    <property type="entry name" value="HTH_18"/>
    <property type="match status" value="1"/>
</dbReference>
<dbReference type="PROSITE" id="PS00041">
    <property type="entry name" value="HTH_ARAC_FAMILY_1"/>
    <property type="match status" value="1"/>
</dbReference>
<dbReference type="SUPFAM" id="SSF46689">
    <property type="entry name" value="Homeodomain-like"/>
    <property type="match status" value="1"/>
</dbReference>
<evidence type="ECO:0000256" key="3">
    <source>
        <dbReference type="ARBA" id="ARBA00023125"/>
    </source>
</evidence>
<evidence type="ECO:0000256" key="4">
    <source>
        <dbReference type="ARBA" id="ARBA00023163"/>
    </source>
</evidence>
<dbReference type="CDD" id="cd06124">
    <property type="entry name" value="cupin_NimR-like_N"/>
    <property type="match status" value="1"/>
</dbReference>
<dbReference type="GO" id="GO:0003700">
    <property type="term" value="F:DNA-binding transcription factor activity"/>
    <property type="evidence" value="ECO:0007669"/>
    <property type="project" value="InterPro"/>
</dbReference>
<sequence>MDGSRDISKYAQHSRPRPDHLPRPVYVRMSDLPAGYSIGAHSHDWHQLIFAIEGTMTVTTAAGIWVVPPQRAVWVPPGVEHAVAHATFTRARHIYIDKNAPVDLPDRCTVLEVSPLLRELIRAATEIPIEYDEAGSDGRLIRVLLDQLKPPRNDNLHLPAPKDVRLARICEQLQANPSDNRTLDEWSRDCGASSRTLARLFQRETGMPFRDWRQKLRLLYALEKLAHHRPVTEVALDLGYENTSAFIAMFRKATGKTPGGYYR</sequence>
<evidence type="ECO:0000259" key="6">
    <source>
        <dbReference type="PROSITE" id="PS01124"/>
    </source>
</evidence>
<dbReference type="InterPro" id="IPR011051">
    <property type="entry name" value="RmlC_Cupin_sf"/>
</dbReference>
<protein>
    <submittedName>
        <fullName evidence="7">AraC family transcriptional regulator</fullName>
    </submittedName>
</protein>
<dbReference type="PANTHER" id="PTHR11019">
    <property type="entry name" value="HTH-TYPE TRANSCRIPTIONAL REGULATOR NIMR"/>
    <property type="match status" value="1"/>
</dbReference>
<dbReference type="InterPro" id="IPR014710">
    <property type="entry name" value="RmlC-like_jellyroll"/>
</dbReference>
<dbReference type="Gene3D" id="2.60.120.10">
    <property type="entry name" value="Jelly Rolls"/>
    <property type="match status" value="1"/>
</dbReference>
<dbReference type="Gene3D" id="1.10.10.60">
    <property type="entry name" value="Homeodomain-like"/>
    <property type="match status" value="1"/>
</dbReference>
<proteinExistence type="predicted"/>
<dbReference type="Pfam" id="PF07883">
    <property type="entry name" value="Cupin_2"/>
    <property type="match status" value="1"/>
</dbReference>
<dbReference type="PANTHER" id="PTHR11019:SF159">
    <property type="entry name" value="TRANSCRIPTIONAL REGULATOR-RELATED"/>
    <property type="match status" value="1"/>
</dbReference>
<organism evidence="7 8">
    <name type="scientific">Thalassospira lucentensis</name>
    <dbReference type="NCBI Taxonomy" id="168935"/>
    <lineage>
        <taxon>Bacteria</taxon>
        <taxon>Pseudomonadati</taxon>
        <taxon>Pseudomonadota</taxon>
        <taxon>Alphaproteobacteria</taxon>
        <taxon>Rhodospirillales</taxon>
        <taxon>Thalassospiraceae</taxon>
        <taxon>Thalassospira</taxon>
    </lineage>
</organism>
<name>A0A154LAS7_9PROT</name>
<dbReference type="InterPro" id="IPR018060">
    <property type="entry name" value="HTH_AraC"/>
</dbReference>
<evidence type="ECO:0000313" key="7">
    <source>
        <dbReference type="EMBL" id="KZB69129.1"/>
    </source>
</evidence>
<dbReference type="PRINTS" id="PR00032">
    <property type="entry name" value="HTHARAC"/>
</dbReference>
<dbReference type="InterPro" id="IPR009057">
    <property type="entry name" value="Homeodomain-like_sf"/>
</dbReference>